<protein>
    <recommendedName>
        <fullName evidence="1">N-acetyltransferase domain-containing protein</fullName>
    </recommendedName>
</protein>
<evidence type="ECO:0000313" key="2">
    <source>
        <dbReference type="EMBL" id="SLN17326.1"/>
    </source>
</evidence>
<dbReference type="SUPFAM" id="SSF55729">
    <property type="entry name" value="Acyl-CoA N-acyltransferases (Nat)"/>
    <property type="match status" value="1"/>
</dbReference>
<dbReference type="RefSeq" id="WP_085886440.1">
    <property type="nucleotide sequence ID" value="NZ_FWFN01000001.1"/>
</dbReference>
<dbReference type="PROSITE" id="PS51186">
    <property type="entry name" value="GNAT"/>
    <property type="match status" value="1"/>
</dbReference>
<dbReference type="Gene3D" id="3.40.630.30">
    <property type="match status" value="1"/>
</dbReference>
<name>A0A1X6YCH2_9RHOB</name>
<dbReference type="Proteomes" id="UP000193963">
    <property type="component" value="Unassembled WGS sequence"/>
</dbReference>
<feature type="domain" description="N-acetyltransferase" evidence="1">
    <location>
        <begin position="1"/>
        <end position="145"/>
    </location>
</feature>
<dbReference type="CDD" id="cd04301">
    <property type="entry name" value="NAT_SF"/>
    <property type="match status" value="1"/>
</dbReference>
<dbReference type="InterPro" id="IPR000182">
    <property type="entry name" value="GNAT_dom"/>
</dbReference>
<evidence type="ECO:0000259" key="1">
    <source>
        <dbReference type="PROSITE" id="PS51186"/>
    </source>
</evidence>
<evidence type="ECO:0000313" key="3">
    <source>
        <dbReference type="Proteomes" id="UP000193963"/>
    </source>
</evidence>
<proteinExistence type="predicted"/>
<keyword evidence="3" id="KW-1185">Reference proteome</keyword>
<dbReference type="OrthoDB" id="9797178at2"/>
<dbReference type="GO" id="GO:0016747">
    <property type="term" value="F:acyltransferase activity, transferring groups other than amino-acyl groups"/>
    <property type="evidence" value="ECO:0007669"/>
    <property type="project" value="InterPro"/>
</dbReference>
<dbReference type="AlphaFoldDB" id="A0A1X6YCH2"/>
<reference evidence="2 3" key="1">
    <citation type="submission" date="2017-03" db="EMBL/GenBank/DDBJ databases">
        <authorList>
            <person name="Afonso C.L."/>
            <person name="Miller P.J."/>
            <person name="Scott M.A."/>
            <person name="Spackman E."/>
            <person name="Goraichik I."/>
            <person name="Dimitrov K.M."/>
            <person name="Suarez D.L."/>
            <person name="Swayne D.E."/>
        </authorList>
    </citation>
    <scope>NUCLEOTIDE SEQUENCE [LARGE SCALE GENOMIC DNA]</scope>
    <source>
        <strain evidence="2 3">CECT 7751</strain>
    </source>
</reference>
<gene>
    <name evidence="2" type="ORF">PSM7751_00549</name>
</gene>
<dbReference type="Pfam" id="PF13508">
    <property type="entry name" value="Acetyltransf_7"/>
    <property type="match status" value="1"/>
</dbReference>
<sequence length="175" mass="18685">MTITTGHEGPEEPFRALFVAAFGAEEGPLIGDLVGDLLTKTPGADIRVFRDMRDGAPVAGLIFTRLLFPEDPARVFLLSPMAVAPAWKRQGIGQALLRHALNALRGDGVEVVMTYGDPAFYGRLGFGPVTEAQVQPPLPLSMPQGWIGQRLDGAGAPSLRGPSRCAAALDRPDIW</sequence>
<dbReference type="InterPro" id="IPR016181">
    <property type="entry name" value="Acyl_CoA_acyltransferase"/>
</dbReference>
<accession>A0A1X6YCH2</accession>
<organism evidence="2 3">
    <name type="scientific">Pseudooceanicola marinus</name>
    <dbReference type="NCBI Taxonomy" id="396013"/>
    <lineage>
        <taxon>Bacteria</taxon>
        <taxon>Pseudomonadati</taxon>
        <taxon>Pseudomonadota</taxon>
        <taxon>Alphaproteobacteria</taxon>
        <taxon>Rhodobacterales</taxon>
        <taxon>Paracoccaceae</taxon>
        <taxon>Pseudooceanicola</taxon>
    </lineage>
</organism>
<dbReference type="EMBL" id="FWFN01000001">
    <property type="protein sequence ID" value="SLN17326.1"/>
    <property type="molecule type" value="Genomic_DNA"/>
</dbReference>